<dbReference type="SMART" id="SM00855">
    <property type="entry name" value="PGAM"/>
    <property type="match status" value="1"/>
</dbReference>
<protein>
    <recommendedName>
        <fullName evidence="3">Histidine phosphatase</fullName>
    </recommendedName>
</protein>
<proteinExistence type="predicted"/>
<name>A0A0R2QH77_9ACTN</name>
<dbReference type="Pfam" id="PF00300">
    <property type="entry name" value="His_Phos_1"/>
    <property type="match status" value="1"/>
</dbReference>
<evidence type="ECO:0008006" key="3">
    <source>
        <dbReference type="Google" id="ProtNLM"/>
    </source>
</evidence>
<comment type="caution">
    <text evidence="1">The sequence shown here is derived from an EMBL/GenBank/DDBJ whole genome shotgun (WGS) entry which is preliminary data.</text>
</comment>
<dbReference type="CDD" id="cd07067">
    <property type="entry name" value="HP_PGM_like"/>
    <property type="match status" value="1"/>
</dbReference>
<reference evidence="1 2" key="1">
    <citation type="submission" date="2015-10" db="EMBL/GenBank/DDBJ databases">
        <title>Metagenome-Assembled Genomes uncover a global brackish microbiome.</title>
        <authorList>
            <person name="Hugerth L.W."/>
            <person name="Larsson J."/>
            <person name="Alneberg J."/>
            <person name="Lindh M.V."/>
            <person name="Legrand C."/>
            <person name="Pinhassi J."/>
            <person name="Andersson A.F."/>
        </authorList>
    </citation>
    <scope>NUCLEOTIDE SEQUENCE [LARGE SCALE GENOMIC DNA]</scope>
    <source>
        <strain evidence="1">BACL6 MAG-120924-bin43</strain>
    </source>
</reference>
<evidence type="ECO:0000313" key="1">
    <source>
        <dbReference type="EMBL" id="KRO49477.1"/>
    </source>
</evidence>
<dbReference type="Gene3D" id="3.40.50.1240">
    <property type="entry name" value="Phosphoglycerate mutase-like"/>
    <property type="match status" value="1"/>
</dbReference>
<sequence length="159" mass="17682">MPLFLVRHAKAGKRSKWLEDPANDADRKRPLDNKGILQAVALADRLADFAPPRLFSSPYIRCVQTLEPLGATLAISVTSDERLAEDNSFEPILELLESCPDNSVLCSHGDMIPMVVEALERRGMVVTGMRDSRKASVWVLERQKGIIVRGHAWPPPTID</sequence>
<dbReference type="SUPFAM" id="SSF53254">
    <property type="entry name" value="Phosphoglycerate mutase-like"/>
    <property type="match status" value="1"/>
</dbReference>
<dbReference type="AlphaFoldDB" id="A0A0R2QH77"/>
<accession>A0A0R2QH77</accession>
<dbReference type="InterPro" id="IPR029033">
    <property type="entry name" value="His_PPase_superfam"/>
</dbReference>
<organism evidence="1 2">
    <name type="scientific">Acidimicrobiia bacterium BACL6 MAG-120924-bin43</name>
    <dbReference type="NCBI Taxonomy" id="1655583"/>
    <lineage>
        <taxon>Bacteria</taxon>
        <taxon>Bacillati</taxon>
        <taxon>Actinomycetota</taxon>
        <taxon>Acidimicrobiia</taxon>
        <taxon>acIV cluster</taxon>
    </lineage>
</organism>
<gene>
    <name evidence="1" type="ORF">ABR75_00825</name>
</gene>
<dbReference type="Proteomes" id="UP000051017">
    <property type="component" value="Unassembled WGS sequence"/>
</dbReference>
<evidence type="ECO:0000313" key="2">
    <source>
        <dbReference type="Proteomes" id="UP000051017"/>
    </source>
</evidence>
<dbReference type="InterPro" id="IPR013078">
    <property type="entry name" value="His_Pase_superF_clade-1"/>
</dbReference>
<dbReference type="EMBL" id="LIBJ01000007">
    <property type="protein sequence ID" value="KRO49477.1"/>
    <property type="molecule type" value="Genomic_DNA"/>
</dbReference>